<organism evidence="1 2">
    <name type="scientific">Thelephora ganbajun</name>
    <name type="common">Ganba fungus</name>
    <dbReference type="NCBI Taxonomy" id="370292"/>
    <lineage>
        <taxon>Eukaryota</taxon>
        <taxon>Fungi</taxon>
        <taxon>Dikarya</taxon>
        <taxon>Basidiomycota</taxon>
        <taxon>Agaricomycotina</taxon>
        <taxon>Agaricomycetes</taxon>
        <taxon>Thelephorales</taxon>
        <taxon>Thelephoraceae</taxon>
        <taxon>Thelephora</taxon>
    </lineage>
</organism>
<reference evidence="1" key="1">
    <citation type="submission" date="2019-10" db="EMBL/GenBank/DDBJ databases">
        <authorList>
            <consortium name="DOE Joint Genome Institute"/>
            <person name="Kuo A."/>
            <person name="Miyauchi S."/>
            <person name="Kiss E."/>
            <person name="Drula E."/>
            <person name="Kohler A."/>
            <person name="Sanchez-Garcia M."/>
            <person name="Andreopoulos B."/>
            <person name="Barry K.W."/>
            <person name="Bonito G."/>
            <person name="Buee M."/>
            <person name="Carver A."/>
            <person name="Chen C."/>
            <person name="Cichocki N."/>
            <person name="Clum A."/>
            <person name="Culley D."/>
            <person name="Crous P.W."/>
            <person name="Fauchery L."/>
            <person name="Girlanda M."/>
            <person name="Hayes R."/>
            <person name="Keri Z."/>
            <person name="Labutti K."/>
            <person name="Lipzen A."/>
            <person name="Lombard V."/>
            <person name="Magnuson J."/>
            <person name="Maillard F."/>
            <person name="Morin E."/>
            <person name="Murat C."/>
            <person name="Nolan M."/>
            <person name="Ohm R."/>
            <person name="Pangilinan J."/>
            <person name="Pereira M."/>
            <person name="Perotto S."/>
            <person name="Peter M."/>
            <person name="Riley R."/>
            <person name="Sitrit Y."/>
            <person name="Stielow B."/>
            <person name="Szollosi G."/>
            <person name="Zifcakova L."/>
            <person name="Stursova M."/>
            <person name="Spatafora J.W."/>
            <person name="Tedersoo L."/>
            <person name="Vaario L.-M."/>
            <person name="Yamada A."/>
            <person name="Yan M."/>
            <person name="Wang P."/>
            <person name="Xu J."/>
            <person name="Bruns T."/>
            <person name="Baldrian P."/>
            <person name="Vilgalys R."/>
            <person name="Henrissat B."/>
            <person name="Grigoriev I.V."/>
            <person name="Hibbett D."/>
            <person name="Nagy L.G."/>
            <person name="Martin F.M."/>
        </authorList>
    </citation>
    <scope>NUCLEOTIDE SEQUENCE</scope>
    <source>
        <strain evidence="1">P2</strain>
    </source>
</reference>
<proteinExistence type="predicted"/>
<evidence type="ECO:0000313" key="1">
    <source>
        <dbReference type="EMBL" id="KAF9647418.1"/>
    </source>
</evidence>
<dbReference type="EMBL" id="MU118034">
    <property type="protein sequence ID" value="KAF9647418.1"/>
    <property type="molecule type" value="Genomic_DNA"/>
</dbReference>
<name>A0ACB6ZDC7_THEGA</name>
<evidence type="ECO:0000313" key="2">
    <source>
        <dbReference type="Proteomes" id="UP000886501"/>
    </source>
</evidence>
<comment type="caution">
    <text evidence="1">The sequence shown here is derived from an EMBL/GenBank/DDBJ whole genome shotgun (WGS) entry which is preliminary data.</text>
</comment>
<gene>
    <name evidence="1" type="ORF">BDM02DRAFT_3145961</name>
</gene>
<reference evidence="1" key="2">
    <citation type="journal article" date="2020" name="Nat. Commun.">
        <title>Large-scale genome sequencing of mycorrhizal fungi provides insights into the early evolution of symbiotic traits.</title>
        <authorList>
            <person name="Miyauchi S."/>
            <person name="Kiss E."/>
            <person name="Kuo A."/>
            <person name="Drula E."/>
            <person name="Kohler A."/>
            <person name="Sanchez-Garcia M."/>
            <person name="Morin E."/>
            <person name="Andreopoulos B."/>
            <person name="Barry K.W."/>
            <person name="Bonito G."/>
            <person name="Buee M."/>
            <person name="Carver A."/>
            <person name="Chen C."/>
            <person name="Cichocki N."/>
            <person name="Clum A."/>
            <person name="Culley D."/>
            <person name="Crous P.W."/>
            <person name="Fauchery L."/>
            <person name="Girlanda M."/>
            <person name="Hayes R.D."/>
            <person name="Keri Z."/>
            <person name="LaButti K."/>
            <person name="Lipzen A."/>
            <person name="Lombard V."/>
            <person name="Magnuson J."/>
            <person name="Maillard F."/>
            <person name="Murat C."/>
            <person name="Nolan M."/>
            <person name="Ohm R.A."/>
            <person name="Pangilinan J."/>
            <person name="Pereira M.F."/>
            <person name="Perotto S."/>
            <person name="Peter M."/>
            <person name="Pfister S."/>
            <person name="Riley R."/>
            <person name="Sitrit Y."/>
            <person name="Stielow J.B."/>
            <person name="Szollosi G."/>
            <person name="Zifcakova L."/>
            <person name="Stursova M."/>
            <person name="Spatafora J.W."/>
            <person name="Tedersoo L."/>
            <person name="Vaario L.M."/>
            <person name="Yamada A."/>
            <person name="Yan M."/>
            <person name="Wang P."/>
            <person name="Xu J."/>
            <person name="Bruns T."/>
            <person name="Baldrian P."/>
            <person name="Vilgalys R."/>
            <person name="Dunand C."/>
            <person name="Henrissat B."/>
            <person name="Grigoriev I.V."/>
            <person name="Hibbett D."/>
            <person name="Nagy L.G."/>
            <person name="Martin F.M."/>
        </authorList>
    </citation>
    <scope>NUCLEOTIDE SEQUENCE</scope>
    <source>
        <strain evidence="1">P2</strain>
    </source>
</reference>
<accession>A0ACB6ZDC7</accession>
<keyword evidence="2" id="KW-1185">Reference proteome</keyword>
<sequence>MKIPTHYQGVPIPTPNPKRRNVTLSCAECRRLKLKCSRVFPCANCVKKGCEAIGSLTTGKGNRFVLANTEFLHEKINALSSRVRQLEDALEQSHANLSTEPHPLLTAELRALKKPIERGSENELLSTLRNNGLGGTNGTTEGDNAESNEVPDAVGSLSMNQSGRMNYHGSSANAMYLLNNEDHEEEEEEEGIEDSVLEYIPWLSYAFPFAPNISHVSQQLRNEIIGSMPDAREAEELAAFYFQYAAWMYTPIFEQDFKDQVFSLFYEGNSTAEQDTLEAHKFALLFFVFAMGKLTDPRTRDLSTQEAMKYFHIGRAALTLNQSLETPSVPLLQGLLLMCHFMFLANIESSRWLTMGIVVKLSQSLGLDRDGAKFGLSPEETRRHRSLMWEIYTYDSWMSLTFGRPSSFALSSIDCEMAHDTTHNEAGELEMSFSAWKHRFSSQCLSIVHEQAFGARTPNYKIIQELDKKVRGFYIPPSLQVPGFSGKPSSSSLISPTGEIEVPSLQLTMQRYTTWAIKEITIFYMHRGYFARSLEENKEDPLGGKYGPSVLAAHSTACSFINLIKSLHSQQPMMAERTWFFLTHVFSCSIVLGAIVTKCPSMALSRSALSNLESSYALFESVSHNPRVAKVLPVLGRLVKRAIASMNEYQSKKSLLPRLTSENVVTKEDEEALSSALGGTTRLVPRKQGSSSGSYCGTSETESLPPSSPRDAGSPALNRVGNSPPPQHIMNSPTTTLGHPLSPMESPRTEWQNTWGQVSQNVGYPYSMYPANPTNPQWSVAMDVSAANWYNAQPIQFPDPTPTLLQHQHPRHQQPQYLSVDVTMGNTFPSFGQTSSALSGAMSPYDYPPQQAPPPQNNAHAHWQNLFVEMGANYS</sequence>
<dbReference type="Proteomes" id="UP000886501">
    <property type="component" value="Unassembled WGS sequence"/>
</dbReference>
<protein>
    <submittedName>
        <fullName evidence="1">Uncharacterized protein</fullName>
    </submittedName>
</protein>